<feature type="non-terminal residue" evidence="2">
    <location>
        <position position="191"/>
    </location>
</feature>
<evidence type="ECO:0000259" key="1">
    <source>
        <dbReference type="Pfam" id="PF00557"/>
    </source>
</evidence>
<sequence>MAEEEAPGIPVEVHPWYRFPPPPSPNDLEHDLTPLRLVLSRGAQEAFAHLGREAAMAVGEVVRSARPEWTEYALAGALAEALWGRGLRPLLLLVAGEERLFRHRHPLPKGKPLGRAFMAVACAERGGLVANLTRMASFGHGEVEARYRKVLEVEAAALSASRPGATLGEVFAALQGAYARVGFPLAWEEHH</sequence>
<accession>A0A430RVB0</accession>
<dbReference type="SUPFAM" id="SSF55920">
    <property type="entry name" value="Creatinase/aminopeptidase"/>
    <property type="match status" value="1"/>
</dbReference>
<reference evidence="2 3" key="1">
    <citation type="journal article" date="2019" name="Extremophiles">
        <title>Biogeography of thermophiles and predominance of Thermus scotoductus in domestic water heaters.</title>
        <authorList>
            <person name="Wilpiszeski R.L."/>
            <person name="Zhang Z."/>
            <person name="House C.H."/>
        </authorList>
    </citation>
    <scope>NUCLEOTIDE SEQUENCE [LARGE SCALE GENOMIC DNA]</scope>
    <source>
        <strain evidence="2 3">27_S27</strain>
    </source>
</reference>
<name>A0A430RVB0_THESC</name>
<evidence type="ECO:0000313" key="2">
    <source>
        <dbReference type="EMBL" id="RTH23958.1"/>
    </source>
</evidence>
<organism evidence="2 3">
    <name type="scientific">Thermus scotoductus</name>
    <dbReference type="NCBI Taxonomy" id="37636"/>
    <lineage>
        <taxon>Bacteria</taxon>
        <taxon>Thermotogati</taxon>
        <taxon>Deinococcota</taxon>
        <taxon>Deinococci</taxon>
        <taxon>Thermales</taxon>
        <taxon>Thermaceae</taxon>
        <taxon>Thermus</taxon>
    </lineage>
</organism>
<dbReference type="AlphaFoldDB" id="A0A430RVB0"/>
<protein>
    <submittedName>
        <fullName evidence="2">Peptidase M24</fullName>
    </submittedName>
</protein>
<dbReference type="InterPro" id="IPR036005">
    <property type="entry name" value="Creatinase/aminopeptidase-like"/>
</dbReference>
<comment type="caution">
    <text evidence="2">The sequence shown here is derived from an EMBL/GenBank/DDBJ whole genome shotgun (WGS) entry which is preliminary data.</text>
</comment>
<evidence type="ECO:0000313" key="3">
    <source>
        <dbReference type="Proteomes" id="UP000286712"/>
    </source>
</evidence>
<dbReference type="Gene3D" id="3.90.230.10">
    <property type="entry name" value="Creatinase/methionine aminopeptidase superfamily"/>
    <property type="match status" value="1"/>
</dbReference>
<dbReference type="EMBL" id="PELW01000273">
    <property type="protein sequence ID" value="RTH23958.1"/>
    <property type="molecule type" value="Genomic_DNA"/>
</dbReference>
<dbReference type="InterPro" id="IPR000994">
    <property type="entry name" value="Pept_M24"/>
</dbReference>
<proteinExistence type="predicted"/>
<feature type="domain" description="Peptidase M24" evidence="1">
    <location>
        <begin position="52"/>
        <end position="183"/>
    </location>
</feature>
<gene>
    <name evidence="2" type="ORF">CSW40_08930</name>
</gene>
<dbReference type="Pfam" id="PF00557">
    <property type="entry name" value="Peptidase_M24"/>
    <property type="match status" value="1"/>
</dbReference>
<dbReference type="Proteomes" id="UP000286712">
    <property type="component" value="Unassembled WGS sequence"/>
</dbReference>